<organism evidence="2 3">
    <name type="scientific">Pedobacter segetis</name>
    <dbReference type="NCBI Taxonomy" id="2793069"/>
    <lineage>
        <taxon>Bacteria</taxon>
        <taxon>Pseudomonadati</taxon>
        <taxon>Bacteroidota</taxon>
        <taxon>Sphingobacteriia</taxon>
        <taxon>Sphingobacteriales</taxon>
        <taxon>Sphingobacteriaceae</taxon>
        <taxon>Pedobacter</taxon>
    </lineage>
</organism>
<dbReference type="RefSeq" id="WP_200583957.1">
    <property type="nucleotide sequence ID" value="NZ_JAEHFY010000001.1"/>
</dbReference>
<keyword evidence="1" id="KW-1133">Transmembrane helix</keyword>
<dbReference type="Proteomes" id="UP000660024">
    <property type="component" value="Unassembled WGS sequence"/>
</dbReference>
<keyword evidence="1" id="KW-0472">Membrane</keyword>
<gene>
    <name evidence="2" type="ORF">I5M32_00810</name>
</gene>
<protein>
    <submittedName>
        <fullName evidence="2">Uncharacterized protein</fullName>
    </submittedName>
</protein>
<comment type="caution">
    <text evidence="2">The sequence shown here is derived from an EMBL/GenBank/DDBJ whole genome shotgun (WGS) entry which is preliminary data.</text>
</comment>
<name>A0ABS1BF59_9SPHI</name>
<evidence type="ECO:0000256" key="1">
    <source>
        <dbReference type="SAM" id="Phobius"/>
    </source>
</evidence>
<proteinExistence type="predicted"/>
<sequence>MKWALRVFAFLDFFSFVLMFEQGFDQLQSFFQNQTFTINEIFARFLFLLLWLSLLFSAIFLAIPKKAGIIIYFFQVLPRIIFLVFSVGFISYISHYVAINNLDQILIPIFIFIEMLRLYFSYNIKKELF</sequence>
<reference evidence="2 3" key="1">
    <citation type="submission" date="2020-12" db="EMBL/GenBank/DDBJ databases">
        <title>Bacterial novel species Pedobacter sp. SD-b isolated from soil.</title>
        <authorList>
            <person name="Jung H.-Y."/>
        </authorList>
    </citation>
    <scope>NUCLEOTIDE SEQUENCE [LARGE SCALE GENOMIC DNA]</scope>
    <source>
        <strain evidence="2 3">SD-b</strain>
    </source>
</reference>
<keyword evidence="3" id="KW-1185">Reference proteome</keyword>
<feature type="transmembrane region" description="Helical" evidence="1">
    <location>
        <begin position="7"/>
        <end position="24"/>
    </location>
</feature>
<feature type="transmembrane region" description="Helical" evidence="1">
    <location>
        <begin position="44"/>
        <end position="63"/>
    </location>
</feature>
<evidence type="ECO:0000313" key="3">
    <source>
        <dbReference type="Proteomes" id="UP000660024"/>
    </source>
</evidence>
<dbReference type="EMBL" id="JAEHFY010000001">
    <property type="protein sequence ID" value="MBK0381485.1"/>
    <property type="molecule type" value="Genomic_DNA"/>
</dbReference>
<feature type="transmembrane region" description="Helical" evidence="1">
    <location>
        <begin position="105"/>
        <end position="122"/>
    </location>
</feature>
<feature type="transmembrane region" description="Helical" evidence="1">
    <location>
        <begin position="70"/>
        <end position="93"/>
    </location>
</feature>
<keyword evidence="1" id="KW-0812">Transmembrane</keyword>
<accession>A0ABS1BF59</accession>
<evidence type="ECO:0000313" key="2">
    <source>
        <dbReference type="EMBL" id="MBK0381485.1"/>
    </source>
</evidence>